<dbReference type="OrthoDB" id="28891at2157"/>
<dbReference type="STRING" id="768679.TTX_0114"/>
<keyword evidence="3" id="KW-1185">Reference proteome</keyword>
<dbReference type="Proteomes" id="UP000002654">
    <property type="component" value="Chromosome"/>
</dbReference>
<dbReference type="PATRIC" id="fig|768679.9.peg.118"/>
<reference evidence="2 3" key="1">
    <citation type="journal article" date="2011" name="PLoS ONE">
        <title>The complete genome sequence of Thermoproteus tenax: a physiologically versatile member of the Crenarchaeota.</title>
        <authorList>
            <person name="Siebers B."/>
            <person name="Zaparty M."/>
            <person name="Raddatz G."/>
            <person name="Tjaden B."/>
            <person name="Albers S.V."/>
            <person name="Bell S.D."/>
            <person name="Blombach F."/>
            <person name="Kletzin A."/>
            <person name="Kyrpides N."/>
            <person name="Lanz C."/>
            <person name="Plagens A."/>
            <person name="Rampp M."/>
            <person name="Rosinus A."/>
            <person name="von Jan M."/>
            <person name="Makarova K.S."/>
            <person name="Klenk H.P."/>
            <person name="Schuster S.C."/>
            <person name="Hensel R."/>
        </authorList>
    </citation>
    <scope>NUCLEOTIDE SEQUENCE [LARGE SCALE GENOMIC DNA]</scope>
    <source>
        <strain evidence="3">ATCC 35583 / DSM 2078 / JCM 9277 / NBRC 100435 / Kra 1</strain>
    </source>
</reference>
<protein>
    <submittedName>
        <fullName evidence="2">Uncharacterized protein</fullName>
    </submittedName>
</protein>
<dbReference type="InterPro" id="IPR058303">
    <property type="entry name" value="DUF7990"/>
</dbReference>
<dbReference type="PaxDb" id="768679-TTX_0114"/>
<accession>G4RMF9</accession>
<evidence type="ECO:0000256" key="1">
    <source>
        <dbReference type="SAM" id="Phobius"/>
    </source>
</evidence>
<dbReference type="Pfam" id="PF25952">
    <property type="entry name" value="DUF7990"/>
    <property type="match status" value="1"/>
</dbReference>
<organism evidence="2 3">
    <name type="scientific">Thermoproteus tenax (strain ATCC 35583 / DSM 2078 / JCM 9277 / NBRC 100435 / Kra 1)</name>
    <dbReference type="NCBI Taxonomy" id="768679"/>
    <lineage>
        <taxon>Archaea</taxon>
        <taxon>Thermoproteota</taxon>
        <taxon>Thermoprotei</taxon>
        <taxon>Thermoproteales</taxon>
        <taxon>Thermoproteaceae</taxon>
        <taxon>Thermoproteus</taxon>
    </lineage>
</organism>
<dbReference type="HOGENOM" id="CLU_133857_1_0_2"/>
<keyword evidence="1" id="KW-0812">Transmembrane</keyword>
<keyword evidence="1" id="KW-0472">Membrane</keyword>
<dbReference type="KEGG" id="ttn:TTX_0114"/>
<name>G4RMF9_THETK</name>
<keyword evidence="1" id="KW-1133">Transmembrane helix</keyword>
<gene>
    <name evidence="2" type="ordered locus">TTX_0114</name>
</gene>
<dbReference type="eggNOG" id="arCOG03655">
    <property type="taxonomic scope" value="Archaea"/>
</dbReference>
<evidence type="ECO:0000313" key="3">
    <source>
        <dbReference type="Proteomes" id="UP000002654"/>
    </source>
</evidence>
<evidence type="ECO:0000313" key="2">
    <source>
        <dbReference type="EMBL" id="CCC80790.1"/>
    </source>
</evidence>
<feature type="transmembrane region" description="Helical" evidence="1">
    <location>
        <begin position="30"/>
        <end position="54"/>
    </location>
</feature>
<proteinExistence type="predicted"/>
<dbReference type="EMBL" id="FN869859">
    <property type="protein sequence ID" value="CCC80790.1"/>
    <property type="molecule type" value="Genomic_DNA"/>
</dbReference>
<sequence>MKIKQIIYDFLFGAFYLDLYKEVAKIHKQLLLVTEFLVFGEFLGIPLLSSYYAMRLLPYFVGELYDFKSEMLKEKDLFEEIAHVDVH</sequence>
<dbReference type="AlphaFoldDB" id="G4RMF9"/>